<evidence type="ECO:0000313" key="2">
    <source>
        <dbReference type="EMBL" id="RBP37146.1"/>
    </source>
</evidence>
<dbReference type="RefSeq" id="WP_113934350.1">
    <property type="nucleotide sequence ID" value="NZ_JACCEU010000003.1"/>
</dbReference>
<evidence type="ECO:0000256" key="1">
    <source>
        <dbReference type="SAM" id="MobiDB-lite"/>
    </source>
</evidence>
<gene>
    <name evidence="2" type="ORF">DFR37_11099</name>
</gene>
<sequence length="132" mass="14409">MMVSIWLHTAARQGVSAFFLVVLLMGQSPIVWAESLAQRYELAGALRHLGALEHTIVGSAAHASVVPGERYHFDYPRLLADLARVRAGIQDYLAPSRAQPRDPAELAGDYRAERGLEPQAPLPPTTAVESRP</sequence>
<evidence type="ECO:0000313" key="3">
    <source>
        <dbReference type="Proteomes" id="UP000253628"/>
    </source>
</evidence>
<proteinExistence type="predicted"/>
<organism evidence="2 3">
    <name type="scientific">Eoetvoesiella caeni</name>
    <dbReference type="NCBI Taxonomy" id="645616"/>
    <lineage>
        <taxon>Bacteria</taxon>
        <taxon>Pseudomonadati</taxon>
        <taxon>Pseudomonadota</taxon>
        <taxon>Betaproteobacteria</taxon>
        <taxon>Burkholderiales</taxon>
        <taxon>Alcaligenaceae</taxon>
        <taxon>Eoetvoesiella</taxon>
    </lineage>
</organism>
<dbReference type="InterPro" id="IPR019110">
    <property type="entry name" value="Uncharacterised_RAQPRD"/>
</dbReference>
<name>A0A366H533_9BURK</name>
<feature type="region of interest" description="Disordered" evidence="1">
    <location>
        <begin position="96"/>
        <end position="132"/>
    </location>
</feature>
<dbReference type="NCBIfam" id="TIGR01690">
    <property type="entry name" value="ICE_RAQPRD"/>
    <property type="match status" value="1"/>
</dbReference>
<dbReference type="OrthoDB" id="8910666at2"/>
<dbReference type="AlphaFoldDB" id="A0A366H533"/>
<protein>
    <submittedName>
        <fullName evidence="2">RAQPRD family integrative conjugative element protein</fullName>
    </submittedName>
</protein>
<comment type="caution">
    <text evidence="2">The sequence shown here is derived from an EMBL/GenBank/DDBJ whole genome shotgun (WGS) entry which is preliminary data.</text>
</comment>
<dbReference type="Proteomes" id="UP000253628">
    <property type="component" value="Unassembled WGS sequence"/>
</dbReference>
<dbReference type="EMBL" id="QNRQ01000010">
    <property type="protein sequence ID" value="RBP37146.1"/>
    <property type="molecule type" value="Genomic_DNA"/>
</dbReference>
<dbReference type="Pfam" id="PF09686">
    <property type="entry name" value="Plasmid_RAQPRD"/>
    <property type="match status" value="1"/>
</dbReference>
<accession>A0A366H533</accession>
<keyword evidence="3" id="KW-1185">Reference proteome</keyword>
<reference evidence="2 3" key="1">
    <citation type="submission" date="2018-06" db="EMBL/GenBank/DDBJ databases">
        <title>Genomic Encyclopedia of Type Strains, Phase IV (KMG-IV): sequencing the most valuable type-strain genomes for metagenomic binning, comparative biology and taxonomic classification.</title>
        <authorList>
            <person name="Goeker M."/>
        </authorList>
    </citation>
    <scope>NUCLEOTIDE SEQUENCE [LARGE SCALE GENOMIC DNA]</scope>
    <source>
        <strain evidence="2 3">DSM 25520</strain>
    </source>
</reference>
<feature type="compositionally biased region" description="Basic and acidic residues" evidence="1">
    <location>
        <begin position="99"/>
        <end position="116"/>
    </location>
</feature>